<evidence type="ECO:0000259" key="2">
    <source>
        <dbReference type="PROSITE" id="PS51194"/>
    </source>
</evidence>
<dbReference type="GO" id="GO:0004386">
    <property type="term" value="F:helicase activity"/>
    <property type="evidence" value="ECO:0007669"/>
    <property type="project" value="UniProtKB-KW"/>
</dbReference>
<dbReference type="PANTHER" id="PTHR47396">
    <property type="entry name" value="TYPE I RESTRICTION ENZYME ECOKI R PROTEIN"/>
    <property type="match status" value="1"/>
</dbReference>
<feature type="domain" description="Helicase C-terminal" evidence="2">
    <location>
        <begin position="224"/>
        <end position="372"/>
    </location>
</feature>
<evidence type="ECO:0000313" key="4">
    <source>
        <dbReference type="Proteomes" id="UP000244527"/>
    </source>
</evidence>
<sequence length="506" mass="57527">MKNAIQNATLFYDYQQKDIETIFTNIESKPNQKVVYQLPTGGGKTMIFSEITRKYLSQYNKQVMILTHRNELCKQTSSTLKKLTVQNKIIGSKTKNFKTNASCYVAMVETLRNRIKDKKINTKNVGLLIIDEAHHNSFRKLTKKFKNAFIIGATATPFSSDVSKPMNTYYDSLITGESISNLIENGFLAKPKSYAYEIELNTLKTGIHGDFTVSSSNDLYGSAVMQDLLLQTYKDNANGKKTLIFNNGIAVSKQVEENFNAAGIPVRHLDNKTTDEERKEILQWFKKTKNAVLTSVSILTTGFDEPTVKHVILNRATTSITLYHQMVGRGARRLASKKTFGITDLGNNIQRFGAWEAPLDWKYIFEHPDDFAKQLHYQVVGNASSQSNAITAEMRSHFPKTLELAFDIDSHFQEAIDMDKKHKTVIQESIRQQAKMCLDNGESLSHALELAAILNPEVQWRVKQYVKCLDSASTSYKSWLMEDYQNRLEGLIKKLYPKIHAQNQLV</sequence>
<accession>A0A2S1LF88</accession>
<dbReference type="AlphaFoldDB" id="A0A2S1LF88"/>
<keyword evidence="3" id="KW-0547">Nucleotide-binding</keyword>
<gene>
    <name evidence="3" type="ORF">FFWV33_13275</name>
</gene>
<dbReference type="KEGG" id="ffa:FFWV33_13275"/>
<evidence type="ECO:0000259" key="1">
    <source>
        <dbReference type="PROSITE" id="PS51192"/>
    </source>
</evidence>
<dbReference type="GO" id="GO:0016787">
    <property type="term" value="F:hydrolase activity"/>
    <property type="evidence" value="ECO:0007669"/>
    <property type="project" value="InterPro"/>
</dbReference>
<dbReference type="InterPro" id="IPR014001">
    <property type="entry name" value="Helicase_ATP-bd"/>
</dbReference>
<name>A0A2S1LF88_9FLAO</name>
<dbReference type="Proteomes" id="UP000244527">
    <property type="component" value="Chromosome"/>
</dbReference>
<dbReference type="EMBL" id="CP020918">
    <property type="protein sequence ID" value="AWG22425.1"/>
    <property type="molecule type" value="Genomic_DNA"/>
</dbReference>
<keyword evidence="4" id="KW-1185">Reference proteome</keyword>
<protein>
    <submittedName>
        <fullName evidence="3">DEAD/DEAH box helicase</fullName>
    </submittedName>
</protein>
<reference evidence="3 4" key="1">
    <citation type="submission" date="2017-04" db="EMBL/GenBank/DDBJ databases">
        <title>Compelte genome sequence of WV33.</title>
        <authorList>
            <person name="Lee P.C."/>
        </authorList>
    </citation>
    <scope>NUCLEOTIDE SEQUENCE [LARGE SCALE GENOMIC DNA]</scope>
    <source>
        <strain evidence="3 4">WV33</strain>
    </source>
</reference>
<dbReference type="InterPro" id="IPR006935">
    <property type="entry name" value="Helicase/UvrB_N"/>
</dbReference>
<keyword evidence="3" id="KW-0347">Helicase</keyword>
<dbReference type="GO" id="GO:0005829">
    <property type="term" value="C:cytosol"/>
    <property type="evidence" value="ECO:0007669"/>
    <property type="project" value="TreeGrafter"/>
</dbReference>
<dbReference type="RefSeq" id="WP_108741352.1">
    <property type="nucleotide sequence ID" value="NZ_CP020918.1"/>
</dbReference>
<dbReference type="PROSITE" id="PS51194">
    <property type="entry name" value="HELICASE_CTER"/>
    <property type="match status" value="1"/>
</dbReference>
<proteinExistence type="predicted"/>
<dbReference type="Pfam" id="PF00271">
    <property type="entry name" value="Helicase_C"/>
    <property type="match status" value="1"/>
</dbReference>
<dbReference type="GO" id="GO:0003677">
    <property type="term" value="F:DNA binding"/>
    <property type="evidence" value="ECO:0007669"/>
    <property type="project" value="InterPro"/>
</dbReference>
<keyword evidence="3" id="KW-0067">ATP-binding</keyword>
<feature type="domain" description="Helicase ATP-binding" evidence="1">
    <location>
        <begin position="25"/>
        <end position="175"/>
    </location>
</feature>
<dbReference type="SMART" id="SM00487">
    <property type="entry name" value="DEXDc"/>
    <property type="match status" value="1"/>
</dbReference>
<dbReference type="SUPFAM" id="SSF52540">
    <property type="entry name" value="P-loop containing nucleoside triphosphate hydrolases"/>
    <property type="match status" value="1"/>
</dbReference>
<dbReference type="SMART" id="SM00490">
    <property type="entry name" value="HELICc"/>
    <property type="match status" value="1"/>
</dbReference>
<dbReference type="PROSITE" id="PS51192">
    <property type="entry name" value="HELICASE_ATP_BIND_1"/>
    <property type="match status" value="1"/>
</dbReference>
<dbReference type="Pfam" id="PF04851">
    <property type="entry name" value="ResIII"/>
    <property type="match status" value="1"/>
</dbReference>
<dbReference type="PANTHER" id="PTHR47396:SF1">
    <property type="entry name" value="ATP-DEPENDENT HELICASE IRC3-RELATED"/>
    <property type="match status" value="1"/>
</dbReference>
<dbReference type="GO" id="GO:0005524">
    <property type="term" value="F:ATP binding"/>
    <property type="evidence" value="ECO:0007669"/>
    <property type="project" value="InterPro"/>
</dbReference>
<dbReference type="OrthoDB" id="9802848at2"/>
<evidence type="ECO:0000313" key="3">
    <source>
        <dbReference type="EMBL" id="AWG22425.1"/>
    </source>
</evidence>
<dbReference type="InterPro" id="IPR001650">
    <property type="entry name" value="Helicase_C-like"/>
</dbReference>
<keyword evidence="3" id="KW-0378">Hydrolase</keyword>
<dbReference type="InterPro" id="IPR027417">
    <property type="entry name" value="P-loop_NTPase"/>
</dbReference>
<dbReference type="InterPro" id="IPR050742">
    <property type="entry name" value="Helicase_Restrict-Modif_Enz"/>
</dbReference>
<dbReference type="Gene3D" id="3.40.50.300">
    <property type="entry name" value="P-loop containing nucleotide triphosphate hydrolases"/>
    <property type="match status" value="2"/>
</dbReference>
<organism evidence="3 4">
    <name type="scientific">Flavobacterium faecale</name>
    <dbReference type="NCBI Taxonomy" id="1355330"/>
    <lineage>
        <taxon>Bacteria</taxon>
        <taxon>Pseudomonadati</taxon>
        <taxon>Bacteroidota</taxon>
        <taxon>Flavobacteriia</taxon>
        <taxon>Flavobacteriales</taxon>
        <taxon>Flavobacteriaceae</taxon>
        <taxon>Flavobacterium</taxon>
    </lineage>
</organism>